<proteinExistence type="predicted"/>
<feature type="non-terminal residue" evidence="2">
    <location>
        <position position="1"/>
    </location>
</feature>
<comment type="caution">
    <text evidence="2">The sequence shown here is derived from an EMBL/GenBank/DDBJ whole genome shotgun (WGS) entry which is preliminary data.</text>
</comment>
<keyword evidence="3" id="KW-1185">Reference proteome</keyword>
<reference evidence="2" key="1">
    <citation type="submission" date="2021-06" db="EMBL/GenBank/DDBJ databases">
        <authorList>
            <person name="Hodson N. C."/>
            <person name="Mongue J. A."/>
            <person name="Jaron S. K."/>
        </authorList>
    </citation>
    <scope>NUCLEOTIDE SEQUENCE</scope>
</reference>
<evidence type="ECO:0000313" key="2">
    <source>
        <dbReference type="EMBL" id="CAG7666355.1"/>
    </source>
</evidence>
<dbReference type="AlphaFoldDB" id="A0A8J2IZZ1"/>
<evidence type="ECO:0000313" key="3">
    <source>
        <dbReference type="Proteomes" id="UP000708208"/>
    </source>
</evidence>
<dbReference type="Proteomes" id="UP000708208">
    <property type="component" value="Unassembled WGS sequence"/>
</dbReference>
<organism evidence="2 3">
    <name type="scientific">Allacma fusca</name>
    <dbReference type="NCBI Taxonomy" id="39272"/>
    <lineage>
        <taxon>Eukaryota</taxon>
        <taxon>Metazoa</taxon>
        <taxon>Ecdysozoa</taxon>
        <taxon>Arthropoda</taxon>
        <taxon>Hexapoda</taxon>
        <taxon>Collembola</taxon>
        <taxon>Symphypleona</taxon>
        <taxon>Sminthuridae</taxon>
        <taxon>Allacma</taxon>
    </lineage>
</organism>
<gene>
    <name evidence="2" type="ORF">AFUS01_LOCUS1669</name>
</gene>
<dbReference type="OrthoDB" id="6337346at2759"/>
<sequence>FNNPGSIHLANQDYSICVRMEDGMRSIEWSGCQPAAVRI</sequence>
<dbReference type="InterPro" id="IPR058698">
    <property type="entry name" value="CUB_metazoa"/>
</dbReference>
<accession>A0A8J2IZZ1</accession>
<name>A0A8J2IZZ1_9HEXA</name>
<feature type="domain" description="CUB" evidence="1">
    <location>
        <begin position="5"/>
        <end position="34"/>
    </location>
</feature>
<evidence type="ECO:0000259" key="1">
    <source>
        <dbReference type="Pfam" id="PF26080"/>
    </source>
</evidence>
<dbReference type="EMBL" id="CAJVCH010009227">
    <property type="protein sequence ID" value="CAG7666355.1"/>
    <property type="molecule type" value="Genomic_DNA"/>
</dbReference>
<dbReference type="Pfam" id="PF26080">
    <property type="entry name" value="CUB_animal"/>
    <property type="match status" value="1"/>
</dbReference>
<protein>
    <recommendedName>
        <fullName evidence="1">CUB domain-containing protein</fullName>
    </recommendedName>
</protein>
<feature type="non-terminal residue" evidence="2">
    <location>
        <position position="39"/>
    </location>
</feature>